<keyword evidence="2" id="KW-1185">Reference proteome</keyword>
<organism evidence="1 2">
    <name type="scientific">Psychromonas aquatilis</name>
    <dbReference type="NCBI Taxonomy" id="2005072"/>
    <lineage>
        <taxon>Bacteria</taxon>
        <taxon>Pseudomonadati</taxon>
        <taxon>Pseudomonadota</taxon>
        <taxon>Gammaproteobacteria</taxon>
        <taxon>Alteromonadales</taxon>
        <taxon>Psychromonadaceae</taxon>
        <taxon>Psychromonas</taxon>
    </lineage>
</organism>
<protein>
    <recommendedName>
        <fullName evidence="3">DUF3352 domain-containing protein</fullName>
    </recommendedName>
</protein>
<evidence type="ECO:0000313" key="1">
    <source>
        <dbReference type="EMBL" id="MEL0628652.1"/>
    </source>
</evidence>
<accession>A0ABU9GMX6</accession>
<dbReference type="Proteomes" id="UP001369082">
    <property type="component" value="Unassembled WGS sequence"/>
</dbReference>
<sequence>MKKLLIPIAVVAVGAAAYLYQQKEQQPAYNVLNYVPADTPIFSGQLAPFPLKDYLTSFPSLDNTQEIKLSEAFGYESAGINFTQNIIDAYQEAVKTPSLLATNFGLADQVRAYAYTIGLLPVVKIEVADPQVFWDLLDKSEQETGFTHTDGKLNEQPYRSYQLTEDDDQMKVELIISQANGLFTFTLKSDIFTDQALAMALEQQKPEKSLADTGTITEIAKQHNLSESSIGFVNHVEIVKGLTTTDGNLIAKQLTELLKNESRNPLTAIQSTICQQEFNSIAQNWPRTAFGYTQLDIDKDQATVGFSAIIESKNQVILNSLNALRGFIPEYTQGYDDKIASFAYGFDVSKLSSSLTNIFSDLSTPSYQCAELQKMQSDITQAGQQLAMVGIGANMASGLKGISGAIYDYDLSDLSSTTPQLNSLDGLFSIHADSPKALFDSLKMLAPIPALDLVVDGPAVALKSIMPIPPELNIDPQVAIKGNHFVIYNGEKATKVANALSTEKLSSNGVAQIALDLPKLLAPILGEIEKSDEFLPAEIQNLKDYDMRMKGGLDITEQGIRVDSTVNSKAVK</sequence>
<gene>
    <name evidence="1" type="ORF">V6256_03440</name>
</gene>
<evidence type="ECO:0000313" key="2">
    <source>
        <dbReference type="Proteomes" id="UP001369082"/>
    </source>
</evidence>
<proteinExistence type="predicted"/>
<evidence type="ECO:0008006" key="3">
    <source>
        <dbReference type="Google" id="ProtNLM"/>
    </source>
</evidence>
<dbReference type="EMBL" id="JBAKAZ010000008">
    <property type="protein sequence ID" value="MEL0628652.1"/>
    <property type="molecule type" value="Genomic_DNA"/>
</dbReference>
<comment type="caution">
    <text evidence="1">The sequence shown here is derived from an EMBL/GenBank/DDBJ whole genome shotgun (WGS) entry which is preliminary data.</text>
</comment>
<reference evidence="1 2" key="1">
    <citation type="submission" date="2024-02" db="EMBL/GenBank/DDBJ databases">
        <title>Bacteria isolated from the canopy kelp, Nereocystis luetkeana.</title>
        <authorList>
            <person name="Pfister C.A."/>
            <person name="Younker I.T."/>
            <person name="Light S.H."/>
        </authorList>
    </citation>
    <scope>NUCLEOTIDE SEQUENCE [LARGE SCALE GENOMIC DNA]</scope>
    <source>
        <strain evidence="1 2">TI.1.05</strain>
    </source>
</reference>
<dbReference type="RefSeq" id="WP_341596662.1">
    <property type="nucleotide sequence ID" value="NZ_JBAKAZ010000008.1"/>
</dbReference>
<name>A0ABU9GMX6_9GAMM</name>